<dbReference type="Proteomes" id="UP000267821">
    <property type="component" value="Unassembled WGS sequence"/>
</dbReference>
<comment type="subcellular location">
    <subcellularLocation>
        <location evidence="1">Mitochondrion</location>
    </subcellularLocation>
</comment>
<dbReference type="GO" id="GO:0003735">
    <property type="term" value="F:structural constituent of ribosome"/>
    <property type="evidence" value="ECO:0007669"/>
    <property type="project" value="TreeGrafter"/>
</dbReference>
<evidence type="ECO:0000256" key="3">
    <source>
        <dbReference type="ARBA" id="ARBA00022946"/>
    </source>
</evidence>
<dbReference type="PANTHER" id="PTHR12810">
    <property type="entry name" value="MITOCHONDRIAL 28S RIBOSOMAL PROTEIN S29"/>
    <property type="match status" value="1"/>
</dbReference>
<keyword evidence="10" id="KW-1185">Reference proteome</keyword>
<evidence type="ECO:0000313" key="9">
    <source>
        <dbReference type="EMBL" id="RPB27377.1"/>
    </source>
</evidence>
<evidence type="ECO:0000256" key="8">
    <source>
        <dbReference type="SAM" id="MobiDB-lite"/>
    </source>
</evidence>
<dbReference type="FunCoup" id="A0A3N4LWZ1">
    <property type="interactions" value="91"/>
</dbReference>
<evidence type="ECO:0000256" key="5">
    <source>
        <dbReference type="ARBA" id="ARBA00023128"/>
    </source>
</evidence>
<gene>
    <name evidence="9" type="ORF">L211DRAFT_834232</name>
</gene>
<dbReference type="AlphaFoldDB" id="A0A3N4LWZ1"/>
<dbReference type="STRING" id="1051890.A0A3N4LWZ1"/>
<protein>
    <recommendedName>
        <fullName evidence="7">Small ribosomal subunit protein mS29</fullName>
    </recommendedName>
</protein>
<reference evidence="9 10" key="1">
    <citation type="journal article" date="2018" name="Nat. Ecol. Evol.">
        <title>Pezizomycetes genomes reveal the molecular basis of ectomycorrhizal truffle lifestyle.</title>
        <authorList>
            <person name="Murat C."/>
            <person name="Payen T."/>
            <person name="Noel B."/>
            <person name="Kuo A."/>
            <person name="Morin E."/>
            <person name="Chen J."/>
            <person name="Kohler A."/>
            <person name="Krizsan K."/>
            <person name="Balestrini R."/>
            <person name="Da Silva C."/>
            <person name="Montanini B."/>
            <person name="Hainaut M."/>
            <person name="Levati E."/>
            <person name="Barry K.W."/>
            <person name="Belfiori B."/>
            <person name="Cichocki N."/>
            <person name="Clum A."/>
            <person name="Dockter R.B."/>
            <person name="Fauchery L."/>
            <person name="Guy J."/>
            <person name="Iotti M."/>
            <person name="Le Tacon F."/>
            <person name="Lindquist E.A."/>
            <person name="Lipzen A."/>
            <person name="Malagnac F."/>
            <person name="Mello A."/>
            <person name="Molinier V."/>
            <person name="Miyauchi S."/>
            <person name="Poulain J."/>
            <person name="Riccioni C."/>
            <person name="Rubini A."/>
            <person name="Sitrit Y."/>
            <person name="Splivallo R."/>
            <person name="Traeger S."/>
            <person name="Wang M."/>
            <person name="Zifcakova L."/>
            <person name="Wipf D."/>
            <person name="Zambonelli A."/>
            <person name="Paolocci F."/>
            <person name="Nowrousian M."/>
            <person name="Ottonello S."/>
            <person name="Baldrian P."/>
            <person name="Spatafora J.W."/>
            <person name="Henrissat B."/>
            <person name="Nagy L.G."/>
            <person name="Aury J.M."/>
            <person name="Wincker P."/>
            <person name="Grigoriev I.V."/>
            <person name="Bonfante P."/>
            <person name="Martin F.M."/>
        </authorList>
    </citation>
    <scope>NUCLEOTIDE SEQUENCE [LARGE SCALE GENOMIC DNA]</scope>
    <source>
        <strain evidence="9 10">ATCC MYA-4762</strain>
    </source>
</reference>
<dbReference type="InParanoid" id="A0A3N4LWZ1"/>
<keyword evidence="4" id="KW-0689">Ribosomal protein</keyword>
<evidence type="ECO:0000256" key="1">
    <source>
        <dbReference type="ARBA" id="ARBA00004173"/>
    </source>
</evidence>
<dbReference type="InterPro" id="IPR019368">
    <property type="entry name" value="Ribosomal_mS29"/>
</dbReference>
<evidence type="ECO:0000256" key="2">
    <source>
        <dbReference type="ARBA" id="ARBA00009863"/>
    </source>
</evidence>
<comment type="similarity">
    <text evidence="2">Belongs to the mitochondrion-specific ribosomal protein mS29 family.</text>
</comment>
<dbReference type="OrthoDB" id="274828at2759"/>
<dbReference type="EMBL" id="ML121531">
    <property type="protein sequence ID" value="RPB27377.1"/>
    <property type="molecule type" value="Genomic_DNA"/>
</dbReference>
<name>A0A3N4LWZ1_9PEZI</name>
<keyword evidence="3" id="KW-0809">Transit peptide</keyword>
<evidence type="ECO:0000256" key="4">
    <source>
        <dbReference type="ARBA" id="ARBA00022980"/>
    </source>
</evidence>
<dbReference type="Pfam" id="PF10236">
    <property type="entry name" value="DAP3"/>
    <property type="match status" value="1"/>
</dbReference>
<evidence type="ECO:0000313" key="10">
    <source>
        <dbReference type="Proteomes" id="UP000267821"/>
    </source>
</evidence>
<feature type="region of interest" description="Disordered" evidence="8">
    <location>
        <begin position="192"/>
        <end position="212"/>
    </location>
</feature>
<feature type="region of interest" description="Disordered" evidence="8">
    <location>
        <begin position="20"/>
        <end position="39"/>
    </location>
</feature>
<dbReference type="PANTHER" id="PTHR12810:SF0">
    <property type="entry name" value="SMALL RIBOSOMAL SUBUNIT PROTEIN MS29"/>
    <property type="match status" value="1"/>
</dbReference>
<keyword evidence="5" id="KW-0496">Mitochondrion</keyword>
<accession>A0A3N4LWZ1</accession>
<sequence>MVLTNCWRCARQVPLRALLQPARPTNPPATTPTTPTTPTILLRPKQQQSSSFSTTLQKAALVKKKTTLPMSNPKAKGSTTLKIKKKGPPVKVSKPAEVGVRRAERKRLVLANANALEVELPTLTAEIAKEDRADGAVFRFEGAMIDTLRKLEGFQLKQGWEFFHTPSTLVKGESVELGKLIAWVNGEEVQPKAVQKEKPAEQEGNVGQEGDVQQEEQVVQEAYVKGWIPTGGYLNTTEVIPGVAGIRDKKLAQLTRESRSGRRIIAGPRGAGKSVLLTQAMAWAHQRNWVVLTIPNAQDLVIGHTEYEHDLSTDLWLQKPYTMALLRRFLESSATVLKATPLSQDHVFGRDVIPKTDSLYKLTELGSLDVWLSWDVLNAVLYELSLPKRPPVLFTLDNLNYISLPSAYRSPDFTPIHAHDLALPNLFLSYLRGERTFWRGLTLAATTARSPATPALTFALAGEEVSPYKKLDPRVAPSIKGVPVMAVSPLTRPQAKALMEYYRDSGLYTQDVQSTLAEKWVLSSGIPKELMKACLRLKY</sequence>
<keyword evidence="6" id="KW-0687">Ribonucleoprotein</keyword>
<feature type="compositionally biased region" description="Low complexity" evidence="8">
    <location>
        <begin position="202"/>
        <end position="212"/>
    </location>
</feature>
<proteinExistence type="inferred from homology"/>
<organism evidence="9 10">
    <name type="scientific">Terfezia boudieri ATCC MYA-4762</name>
    <dbReference type="NCBI Taxonomy" id="1051890"/>
    <lineage>
        <taxon>Eukaryota</taxon>
        <taxon>Fungi</taxon>
        <taxon>Dikarya</taxon>
        <taxon>Ascomycota</taxon>
        <taxon>Pezizomycotina</taxon>
        <taxon>Pezizomycetes</taxon>
        <taxon>Pezizales</taxon>
        <taxon>Pezizaceae</taxon>
        <taxon>Terfezia</taxon>
    </lineage>
</organism>
<dbReference type="GO" id="GO:0005763">
    <property type="term" value="C:mitochondrial small ribosomal subunit"/>
    <property type="evidence" value="ECO:0007669"/>
    <property type="project" value="TreeGrafter"/>
</dbReference>
<evidence type="ECO:0000256" key="7">
    <source>
        <dbReference type="ARBA" id="ARBA00035140"/>
    </source>
</evidence>
<evidence type="ECO:0000256" key="6">
    <source>
        <dbReference type="ARBA" id="ARBA00023274"/>
    </source>
</evidence>
<feature type="region of interest" description="Disordered" evidence="8">
    <location>
        <begin position="69"/>
        <end position="94"/>
    </location>
</feature>